<organism evidence="3 4">
    <name type="scientific">Bombilactobacillus apium</name>
    <dbReference type="NCBI Taxonomy" id="2675299"/>
    <lineage>
        <taxon>Bacteria</taxon>
        <taxon>Bacillati</taxon>
        <taxon>Bacillota</taxon>
        <taxon>Bacilli</taxon>
        <taxon>Lactobacillales</taxon>
        <taxon>Lactobacillaceae</taxon>
        <taxon>Bombilactobacillus</taxon>
    </lineage>
</organism>
<dbReference type="GO" id="GO:0003955">
    <property type="term" value="F:NAD(P)H dehydrogenase (quinone) activity"/>
    <property type="evidence" value="ECO:0007669"/>
    <property type="project" value="TreeGrafter"/>
</dbReference>
<keyword evidence="4" id="KW-1185">Reference proteome</keyword>
<dbReference type="Pfam" id="PF02525">
    <property type="entry name" value="Flavodoxin_2"/>
    <property type="match status" value="1"/>
</dbReference>
<proteinExistence type="predicted"/>
<keyword evidence="1" id="KW-0560">Oxidoreductase</keyword>
<evidence type="ECO:0000313" key="3">
    <source>
        <dbReference type="EMBL" id="NVY96117.1"/>
    </source>
</evidence>
<protein>
    <submittedName>
        <fullName evidence="3">NAD(P)H-dependent oxidoreductase</fullName>
    </submittedName>
</protein>
<dbReference type="Gene3D" id="3.40.50.360">
    <property type="match status" value="1"/>
</dbReference>
<name>A0A850R5J5_9LACO</name>
<comment type="caution">
    <text evidence="3">The sequence shown here is derived from an EMBL/GenBank/DDBJ whole genome shotgun (WGS) entry which is preliminary data.</text>
</comment>
<dbReference type="InterPro" id="IPR003680">
    <property type="entry name" value="Flavodoxin_fold"/>
</dbReference>
<feature type="domain" description="Flavodoxin-like fold" evidence="2">
    <location>
        <begin position="1"/>
        <end position="172"/>
    </location>
</feature>
<dbReference type="EMBL" id="JABZEC010000002">
    <property type="protein sequence ID" value="NVY96117.1"/>
    <property type="molecule type" value="Genomic_DNA"/>
</dbReference>
<gene>
    <name evidence="3" type="ORF">HU830_02825</name>
</gene>
<evidence type="ECO:0000259" key="2">
    <source>
        <dbReference type="Pfam" id="PF02525"/>
    </source>
</evidence>
<dbReference type="AlphaFoldDB" id="A0A850R5J5"/>
<dbReference type="PANTHER" id="PTHR47307:SF1">
    <property type="entry name" value="GLUTATHIONE-REGULATED POTASSIUM-EFFLUX SYSTEM ANCILLARY PROTEIN KEFG"/>
    <property type="match status" value="1"/>
</dbReference>
<dbReference type="Proteomes" id="UP000563523">
    <property type="component" value="Unassembled WGS sequence"/>
</dbReference>
<evidence type="ECO:0000256" key="1">
    <source>
        <dbReference type="ARBA" id="ARBA00023002"/>
    </source>
</evidence>
<sequence length="181" mass="20771">MQTAVLIFHPHLEQSRVNRRFQEELIHQNNPQLVIRDEYAQYPEGQIDVAQEQKLLAASERIVWQFPFYWYSSPSLLKQWEDQVLTHGWAYGHEGIALQGKELLLAITVGAPAAKYHLGGEFHYTIDELLAPFKATSDLIGTRFQTPFVVPGVLADFSEARLAETAQAYARYLQDDQLNDR</sequence>
<dbReference type="PANTHER" id="PTHR47307">
    <property type="entry name" value="GLUTATHIONE-REGULATED POTASSIUM-EFFLUX SYSTEM ANCILLARY PROTEIN KEFG"/>
    <property type="match status" value="1"/>
</dbReference>
<dbReference type="RefSeq" id="WP_176942277.1">
    <property type="nucleotide sequence ID" value="NZ_JABZEC010000002.1"/>
</dbReference>
<dbReference type="InterPro" id="IPR046980">
    <property type="entry name" value="KefG/KefF"/>
</dbReference>
<dbReference type="SUPFAM" id="SSF52218">
    <property type="entry name" value="Flavoproteins"/>
    <property type="match status" value="1"/>
</dbReference>
<accession>A0A850R5J5</accession>
<dbReference type="GO" id="GO:0010181">
    <property type="term" value="F:FMN binding"/>
    <property type="evidence" value="ECO:0007669"/>
    <property type="project" value="TreeGrafter"/>
</dbReference>
<dbReference type="InterPro" id="IPR029039">
    <property type="entry name" value="Flavoprotein-like_sf"/>
</dbReference>
<evidence type="ECO:0000313" key="4">
    <source>
        <dbReference type="Proteomes" id="UP000563523"/>
    </source>
</evidence>
<dbReference type="GO" id="GO:0009055">
    <property type="term" value="F:electron transfer activity"/>
    <property type="evidence" value="ECO:0007669"/>
    <property type="project" value="TreeGrafter"/>
</dbReference>
<reference evidence="3 4" key="1">
    <citation type="submission" date="2020-06" db="EMBL/GenBank/DDBJ databases">
        <authorList>
            <person name="Kang J."/>
        </authorList>
    </citation>
    <scope>NUCLEOTIDE SEQUENCE [LARGE SCALE GENOMIC DNA]</scope>
    <source>
        <strain evidence="3 4">DCY120</strain>
    </source>
</reference>